<evidence type="ECO:0000313" key="3">
    <source>
        <dbReference type="Proteomes" id="UP000799770"/>
    </source>
</evidence>
<keyword evidence="3" id="KW-1185">Reference proteome</keyword>
<sequence length="98" mass="11147">MVRCGIDSLILVVLAAGYISTGRLFLSIYGVFLSRYRVSFGVVMWLALRLYTCVQYDLIIEAPFKVKEHKIVLIRRLSRGTYHNCPLAYIFSLVGVSI</sequence>
<evidence type="ECO:0000256" key="1">
    <source>
        <dbReference type="SAM" id="Phobius"/>
    </source>
</evidence>
<gene>
    <name evidence="2" type="ORF">BDV96DRAFT_582899</name>
</gene>
<feature type="transmembrane region" description="Helical" evidence="1">
    <location>
        <begin position="9"/>
        <end position="32"/>
    </location>
</feature>
<accession>A0A6A5YUS7</accession>
<keyword evidence="1" id="KW-0472">Membrane</keyword>
<dbReference type="EMBL" id="ML977336">
    <property type="protein sequence ID" value="KAF2110800.1"/>
    <property type="molecule type" value="Genomic_DNA"/>
</dbReference>
<reference evidence="2" key="1">
    <citation type="journal article" date="2020" name="Stud. Mycol.">
        <title>101 Dothideomycetes genomes: a test case for predicting lifestyles and emergence of pathogens.</title>
        <authorList>
            <person name="Haridas S."/>
            <person name="Albert R."/>
            <person name="Binder M."/>
            <person name="Bloem J."/>
            <person name="Labutti K."/>
            <person name="Salamov A."/>
            <person name="Andreopoulos B."/>
            <person name="Baker S."/>
            <person name="Barry K."/>
            <person name="Bills G."/>
            <person name="Bluhm B."/>
            <person name="Cannon C."/>
            <person name="Castanera R."/>
            <person name="Culley D."/>
            <person name="Daum C."/>
            <person name="Ezra D."/>
            <person name="Gonzalez J."/>
            <person name="Henrissat B."/>
            <person name="Kuo A."/>
            <person name="Liang C."/>
            <person name="Lipzen A."/>
            <person name="Lutzoni F."/>
            <person name="Magnuson J."/>
            <person name="Mondo S."/>
            <person name="Nolan M."/>
            <person name="Ohm R."/>
            <person name="Pangilinan J."/>
            <person name="Park H.-J."/>
            <person name="Ramirez L."/>
            <person name="Alfaro M."/>
            <person name="Sun H."/>
            <person name="Tritt A."/>
            <person name="Yoshinaga Y."/>
            <person name="Zwiers L.-H."/>
            <person name="Turgeon B."/>
            <person name="Goodwin S."/>
            <person name="Spatafora J."/>
            <person name="Crous P."/>
            <person name="Grigoriev I."/>
        </authorList>
    </citation>
    <scope>NUCLEOTIDE SEQUENCE</scope>
    <source>
        <strain evidence="2">CBS 627.86</strain>
    </source>
</reference>
<dbReference type="Proteomes" id="UP000799770">
    <property type="component" value="Unassembled WGS sequence"/>
</dbReference>
<name>A0A6A5YUS7_9PLEO</name>
<keyword evidence="1" id="KW-1133">Transmembrane helix</keyword>
<keyword evidence="1" id="KW-0812">Transmembrane</keyword>
<protein>
    <submittedName>
        <fullName evidence="2">Uncharacterized protein</fullName>
    </submittedName>
</protein>
<organism evidence="2 3">
    <name type="scientific">Lophiotrema nucula</name>
    <dbReference type="NCBI Taxonomy" id="690887"/>
    <lineage>
        <taxon>Eukaryota</taxon>
        <taxon>Fungi</taxon>
        <taxon>Dikarya</taxon>
        <taxon>Ascomycota</taxon>
        <taxon>Pezizomycotina</taxon>
        <taxon>Dothideomycetes</taxon>
        <taxon>Pleosporomycetidae</taxon>
        <taxon>Pleosporales</taxon>
        <taxon>Lophiotremataceae</taxon>
        <taxon>Lophiotrema</taxon>
    </lineage>
</organism>
<dbReference type="AlphaFoldDB" id="A0A6A5YUS7"/>
<evidence type="ECO:0000313" key="2">
    <source>
        <dbReference type="EMBL" id="KAF2110800.1"/>
    </source>
</evidence>
<proteinExistence type="predicted"/>